<evidence type="ECO:0000313" key="5">
    <source>
        <dbReference type="Proteomes" id="UP000593567"/>
    </source>
</evidence>
<dbReference type="PROSITE" id="PS00018">
    <property type="entry name" value="EF_HAND_1"/>
    <property type="match status" value="1"/>
</dbReference>
<comment type="caution">
    <text evidence="4">The sequence shown here is derived from an EMBL/GenBank/DDBJ whole genome shotgun (WGS) entry which is preliminary data.</text>
</comment>
<dbReference type="AlphaFoldDB" id="A0A7J7IWP0"/>
<keyword evidence="3" id="KW-0106">Calcium</keyword>
<evidence type="ECO:0000256" key="1">
    <source>
        <dbReference type="ARBA" id="ARBA00022729"/>
    </source>
</evidence>
<organism evidence="4 5">
    <name type="scientific">Bugula neritina</name>
    <name type="common">Brown bryozoan</name>
    <name type="synonym">Sertularia neritina</name>
    <dbReference type="NCBI Taxonomy" id="10212"/>
    <lineage>
        <taxon>Eukaryota</taxon>
        <taxon>Metazoa</taxon>
        <taxon>Spiralia</taxon>
        <taxon>Lophotrochozoa</taxon>
        <taxon>Bryozoa</taxon>
        <taxon>Gymnolaemata</taxon>
        <taxon>Cheilostomatida</taxon>
        <taxon>Flustrina</taxon>
        <taxon>Buguloidea</taxon>
        <taxon>Bugulidae</taxon>
        <taxon>Bugula</taxon>
    </lineage>
</organism>
<dbReference type="InterPro" id="IPR052110">
    <property type="entry name" value="MCFD2-like"/>
</dbReference>
<gene>
    <name evidence="4" type="ORF">EB796_023359</name>
</gene>
<reference evidence="4" key="1">
    <citation type="submission" date="2020-06" db="EMBL/GenBank/DDBJ databases">
        <title>Draft genome of Bugula neritina, a colonial animal packing powerful symbionts and potential medicines.</title>
        <authorList>
            <person name="Rayko M."/>
        </authorList>
    </citation>
    <scope>NUCLEOTIDE SEQUENCE [LARGE SCALE GENOMIC DNA]</scope>
    <source>
        <strain evidence="4">Kwan_BN1</strain>
    </source>
</reference>
<dbReference type="PANTHER" id="PTHR23104:SF1">
    <property type="entry name" value="EF-HAND DOMAIN-CONTAINING PROTEIN"/>
    <property type="match status" value="1"/>
</dbReference>
<dbReference type="OrthoDB" id="289247at2759"/>
<dbReference type="SUPFAM" id="SSF47473">
    <property type="entry name" value="EF-hand"/>
    <property type="match status" value="1"/>
</dbReference>
<dbReference type="InterPro" id="IPR011992">
    <property type="entry name" value="EF-hand-dom_pair"/>
</dbReference>
<dbReference type="EMBL" id="VXIV02003320">
    <property type="protein sequence ID" value="KAF6018332.1"/>
    <property type="molecule type" value="Genomic_DNA"/>
</dbReference>
<dbReference type="Gene3D" id="1.10.238.10">
    <property type="entry name" value="EF-hand"/>
    <property type="match status" value="1"/>
</dbReference>
<proteinExistence type="predicted"/>
<evidence type="ECO:0000256" key="2">
    <source>
        <dbReference type="ARBA" id="ARBA00022737"/>
    </source>
</evidence>
<dbReference type="Proteomes" id="UP000593567">
    <property type="component" value="Unassembled WGS sequence"/>
</dbReference>
<evidence type="ECO:0000313" key="4">
    <source>
        <dbReference type="EMBL" id="KAF6018332.1"/>
    </source>
</evidence>
<keyword evidence="2" id="KW-0677">Repeat</keyword>
<keyword evidence="1" id="KW-0732">Signal</keyword>
<sequence length="93" mass="11055">MLDGLELFKAWQHHYLEHMGQDGLSHTDNSTEEMKKYIEQQNESFVTMVDAILESQDTDNNGYIDYVEYMFAKIYAKEEEERAKLAEEKKKKQ</sequence>
<protein>
    <submittedName>
        <fullName evidence="4">MCFD2</fullName>
    </submittedName>
</protein>
<keyword evidence="5" id="KW-1185">Reference proteome</keyword>
<dbReference type="PANTHER" id="PTHR23104">
    <property type="entry name" value="MULTIPLE COAGULATION FACTOR DEFICIENCY PROTEIN 2 NEURAL STEM CELL DERIVED NEURONAL SURVIVAL PROTEIN"/>
    <property type="match status" value="1"/>
</dbReference>
<name>A0A7J7IWP0_BUGNE</name>
<accession>A0A7J7IWP0</accession>
<evidence type="ECO:0000256" key="3">
    <source>
        <dbReference type="ARBA" id="ARBA00022837"/>
    </source>
</evidence>
<dbReference type="InterPro" id="IPR018247">
    <property type="entry name" value="EF_Hand_1_Ca_BS"/>
</dbReference>